<sequence length="189" mass="21676">MYIFLAQKAPQHTENSIARALRTHADNMAVAAHCARGELHLENYDAAFLEDLVECLGMLDHVVECLGMASYRRDSAYRDVLARELRSVRSSAFRRLDQDGHVDGALDKPHVAERDAHTDEWTTEDWERQEKEPARLTRGNLAQLDHTSARGGKLQKLYQDTAYLAWHVRAGKNATKYEHTVTKYREELE</sequence>
<proteinExistence type="predicted"/>
<evidence type="ECO:0000313" key="3">
    <source>
        <dbReference type="Proteomes" id="UP000050424"/>
    </source>
</evidence>
<reference evidence="2 3" key="1">
    <citation type="submission" date="2015-09" db="EMBL/GenBank/DDBJ databases">
        <title>Draft genome of a European isolate of the apple canker pathogen Neonectria ditissima.</title>
        <authorList>
            <person name="Gomez-Cortecero A."/>
            <person name="Harrison R.J."/>
            <person name="Armitage A.D."/>
        </authorList>
    </citation>
    <scope>NUCLEOTIDE SEQUENCE [LARGE SCALE GENOMIC DNA]</scope>
    <source>
        <strain evidence="2 3">R09/05</strain>
    </source>
</reference>
<accession>A0A0P7C3J2</accession>
<dbReference type="EMBL" id="LKCW01000001">
    <property type="protein sequence ID" value="KPM46392.1"/>
    <property type="molecule type" value="Genomic_DNA"/>
</dbReference>
<gene>
    <name evidence="2" type="ORF">AK830_g50</name>
</gene>
<keyword evidence="3" id="KW-1185">Reference proteome</keyword>
<evidence type="ECO:0000313" key="2">
    <source>
        <dbReference type="EMBL" id="KPM46392.1"/>
    </source>
</evidence>
<evidence type="ECO:0000256" key="1">
    <source>
        <dbReference type="SAM" id="MobiDB-lite"/>
    </source>
</evidence>
<name>A0A0P7C3J2_9HYPO</name>
<protein>
    <submittedName>
        <fullName evidence="2">Uncharacterized protein</fullName>
    </submittedName>
</protein>
<feature type="region of interest" description="Disordered" evidence="1">
    <location>
        <begin position="104"/>
        <end position="134"/>
    </location>
</feature>
<organism evidence="2 3">
    <name type="scientific">Neonectria ditissima</name>
    <dbReference type="NCBI Taxonomy" id="78410"/>
    <lineage>
        <taxon>Eukaryota</taxon>
        <taxon>Fungi</taxon>
        <taxon>Dikarya</taxon>
        <taxon>Ascomycota</taxon>
        <taxon>Pezizomycotina</taxon>
        <taxon>Sordariomycetes</taxon>
        <taxon>Hypocreomycetidae</taxon>
        <taxon>Hypocreales</taxon>
        <taxon>Nectriaceae</taxon>
        <taxon>Neonectria</taxon>
    </lineage>
</organism>
<comment type="caution">
    <text evidence="2">The sequence shown here is derived from an EMBL/GenBank/DDBJ whole genome shotgun (WGS) entry which is preliminary data.</text>
</comment>
<dbReference type="AlphaFoldDB" id="A0A0P7C3J2"/>
<dbReference type="Proteomes" id="UP000050424">
    <property type="component" value="Unassembled WGS sequence"/>
</dbReference>